<sequence length="75" mass="8220">MTGLAQQIAAHRRGQTRRGRQLLYGLLALLLAGLALTLMVGQTLTPPFDVLRVLAGHDVPRRLLHRRPAETPSST</sequence>
<keyword evidence="1" id="KW-0812">Transmembrane</keyword>
<accession>A0A4V5NN43</accession>
<name>A0A4V5NN43_9RHOB</name>
<evidence type="ECO:0000313" key="3">
    <source>
        <dbReference type="Proteomes" id="UP000306340"/>
    </source>
</evidence>
<comment type="caution">
    <text evidence="2">The sequence shown here is derived from an EMBL/GenBank/DDBJ whole genome shotgun (WGS) entry which is preliminary data.</text>
</comment>
<gene>
    <name evidence="2" type="ORF">FAZ78_25375</name>
</gene>
<feature type="transmembrane region" description="Helical" evidence="1">
    <location>
        <begin position="22"/>
        <end position="44"/>
    </location>
</feature>
<proteinExistence type="predicted"/>
<dbReference type="Proteomes" id="UP000306340">
    <property type="component" value="Unassembled WGS sequence"/>
</dbReference>
<organism evidence="2 3">
    <name type="scientific">Cereibacter changlensis</name>
    <dbReference type="NCBI Taxonomy" id="402884"/>
    <lineage>
        <taxon>Bacteria</taxon>
        <taxon>Pseudomonadati</taxon>
        <taxon>Pseudomonadota</taxon>
        <taxon>Alphaproteobacteria</taxon>
        <taxon>Rhodobacterales</taxon>
        <taxon>Paracoccaceae</taxon>
        <taxon>Cereibacter</taxon>
    </lineage>
</organism>
<protein>
    <recommendedName>
        <fullName evidence="4">Iron ABC transporter permease</fullName>
    </recommendedName>
</protein>
<evidence type="ECO:0000313" key="2">
    <source>
        <dbReference type="EMBL" id="TKA93897.1"/>
    </source>
</evidence>
<feature type="non-terminal residue" evidence="2">
    <location>
        <position position="75"/>
    </location>
</feature>
<reference evidence="2 3" key="1">
    <citation type="submission" date="2019-04" db="EMBL/GenBank/DDBJ databases">
        <title>Crypto-aerobic microbial life in anoxic (sulfidic) marine sediments.</title>
        <authorList>
            <person name="Bhattacharya S."/>
            <person name="Roy C."/>
            <person name="Mondal N."/>
            <person name="Sarkar J."/>
            <person name="Mandal S."/>
            <person name="Rameez M.J."/>
            <person name="Ghosh W."/>
        </authorList>
    </citation>
    <scope>NUCLEOTIDE SEQUENCE [LARGE SCALE GENOMIC DNA]</scope>
    <source>
        <strain evidence="2 3">SBBC</strain>
    </source>
</reference>
<dbReference type="AlphaFoldDB" id="A0A4V5NN43"/>
<keyword evidence="1" id="KW-0472">Membrane</keyword>
<evidence type="ECO:0008006" key="4">
    <source>
        <dbReference type="Google" id="ProtNLM"/>
    </source>
</evidence>
<keyword evidence="1" id="KW-1133">Transmembrane helix</keyword>
<evidence type="ECO:0000256" key="1">
    <source>
        <dbReference type="SAM" id="Phobius"/>
    </source>
</evidence>
<dbReference type="EMBL" id="SWAU01000581">
    <property type="protein sequence ID" value="TKA93897.1"/>
    <property type="molecule type" value="Genomic_DNA"/>
</dbReference>